<proteinExistence type="predicted"/>
<comment type="caution">
    <text evidence="2">The sequence shown here is derived from an EMBL/GenBank/DDBJ whole genome shotgun (WGS) entry which is preliminary data.</text>
</comment>
<feature type="transmembrane region" description="Helical" evidence="1">
    <location>
        <begin position="12"/>
        <end position="34"/>
    </location>
</feature>
<accession>A0A2H0BDI4</accession>
<evidence type="ECO:0000313" key="2">
    <source>
        <dbReference type="EMBL" id="PIP55696.1"/>
    </source>
</evidence>
<protein>
    <recommendedName>
        <fullName evidence="4">Prepilin-type N-terminal cleavage/methylation domain-containing protein</fullName>
    </recommendedName>
</protein>
<dbReference type="EMBL" id="PCST01000021">
    <property type="protein sequence ID" value="PIP55696.1"/>
    <property type="molecule type" value="Genomic_DNA"/>
</dbReference>
<name>A0A2H0BDI4_9BACT</name>
<gene>
    <name evidence="2" type="ORF">COX06_01885</name>
</gene>
<evidence type="ECO:0000313" key="3">
    <source>
        <dbReference type="Proteomes" id="UP000229794"/>
    </source>
</evidence>
<evidence type="ECO:0008006" key="4">
    <source>
        <dbReference type="Google" id="ProtNLM"/>
    </source>
</evidence>
<sequence length="163" mass="18185">MIKSYKNLNTGLTLVEVIIASAIILFFLLALFTVHNTYLKMAFSSTKMVKSAYLAEEAIEVVRFTRDSSWNTNIQTLDTGVDYSLVFESGVWVATTSNIFIDDIFERRVVFSEVYRNSSSEIVSSGGSIDPNTRMVTVTVAWKSGIATTTKSIATYLTNLYDN</sequence>
<evidence type="ECO:0000256" key="1">
    <source>
        <dbReference type="SAM" id="Phobius"/>
    </source>
</evidence>
<dbReference type="AlphaFoldDB" id="A0A2H0BDI4"/>
<keyword evidence="1" id="KW-0472">Membrane</keyword>
<dbReference type="PROSITE" id="PS00409">
    <property type="entry name" value="PROKAR_NTER_METHYL"/>
    <property type="match status" value="1"/>
</dbReference>
<organism evidence="2 3">
    <name type="scientific">Candidatus Zambryskibacteria bacterium CG22_combo_CG10-13_8_21_14_all_42_17</name>
    <dbReference type="NCBI Taxonomy" id="1975118"/>
    <lineage>
        <taxon>Bacteria</taxon>
        <taxon>Candidatus Zambryskiibacteriota</taxon>
    </lineage>
</organism>
<keyword evidence="1" id="KW-0812">Transmembrane</keyword>
<dbReference type="InterPro" id="IPR012902">
    <property type="entry name" value="N_methyl_site"/>
</dbReference>
<reference evidence="2 3" key="1">
    <citation type="submission" date="2017-09" db="EMBL/GenBank/DDBJ databases">
        <title>Depth-based differentiation of microbial function through sediment-hosted aquifers and enrichment of novel symbionts in the deep terrestrial subsurface.</title>
        <authorList>
            <person name="Probst A.J."/>
            <person name="Ladd B."/>
            <person name="Jarett J.K."/>
            <person name="Geller-Mcgrath D.E."/>
            <person name="Sieber C.M."/>
            <person name="Emerson J.B."/>
            <person name="Anantharaman K."/>
            <person name="Thomas B.C."/>
            <person name="Malmstrom R."/>
            <person name="Stieglmeier M."/>
            <person name="Klingl A."/>
            <person name="Woyke T."/>
            <person name="Ryan C.M."/>
            <person name="Banfield J.F."/>
        </authorList>
    </citation>
    <scope>NUCLEOTIDE SEQUENCE [LARGE SCALE GENOMIC DNA]</scope>
    <source>
        <strain evidence="2">CG22_combo_CG10-13_8_21_14_all_42_17</strain>
    </source>
</reference>
<dbReference type="Proteomes" id="UP000229794">
    <property type="component" value="Unassembled WGS sequence"/>
</dbReference>
<keyword evidence="1" id="KW-1133">Transmembrane helix</keyword>